<proteinExistence type="predicted"/>
<protein>
    <submittedName>
        <fullName evidence="1">Glycosyltransferase family protein</fullName>
    </submittedName>
</protein>
<evidence type="ECO:0000313" key="2">
    <source>
        <dbReference type="Proteomes" id="UP000184749"/>
    </source>
</evidence>
<dbReference type="Proteomes" id="UP000184749">
    <property type="component" value="Chromosome"/>
</dbReference>
<name>A0A1L5NKD5_9HYPH</name>
<dbReference type="GO" id="GO:0016740">
    <property type="term" value="F:transferase activity"/>
    <property type="evidence" value="ECO:0007669"/>
    <property type="project" value="UniProtKB-KW"/>
</dbReference>
<dbReference type="EMBL" id="CP017101">
    <property type="protein sequence ID" value="APO68334.1"/>
    <property type="molecule type" value="Genomic_DNA"/>
</dbReference>
<accession>A0A1L5NKD5</accession>
<organism evidence="1 2">
    <name type="scientific">Rhizobium gallicum</name>
    <dbReference type="NCBI Taxonomy" id="56730"/>
    <lineage>
        <taxon>Bacteria</taxon>
        <taxon>Pseudomonadati</taxon>
        <taxon>Pseudomonadota</taxon>
        <taxon>Alphaproteobacteria</taxon>
        <taxon>Hyphomicrobiales</taxon>
        <taxon>Rhizobiaceae</taxon>
        <taxon>Rhizobium/Agrobacterium group</taxon>
        <taxon>Rhizobium</taxon>
    </lineage>
</organism>
<gene>
    <name evidence="1" type="ORF">IE4872_CH02727</name>
</gene>
<dbReference type="STRING" id="56730.IE4872_CH02727"/>
<sequence length="106" mass="11694">MSRGTGLDARRRGHFQFHEYGSASRRSIGPALKTPEDAPVVMSMGRFVPRKEFALLTPAIAKLPGVDGEERKNVEKVAADLGIVDRVRFLGWQKDARLSRPTSTSS</sequence>
<keyword evidence="1" id="KW-0808">Transferase</keyword>
<dbReference type="AlphaFoldDB" id="A0A1L5NKD5"/>
<dbReference type="Gene3D" id="3.40.50.2000">
    <property type="entry name" value="Glycogen Phosphorylase B"/>
    <property type="match status" value="1"/>
</dbReference>
<reference evidence="1 2" key="1">
    <citation type="submission" date="2016-09" db="EMBL/GenBank/DDBJ databases">
        <title>The complete genome sequences of Rhizobium gallicum, symbiovars gallicum and phaseoli, symbionts associated to common bean (Phaseolus vulgaris).</title>
        <authorList>
            <person name="Bustos P."/>
            <person name="Santamaria R.I."/>
            <person name="Perez-Carrascal O.M."/>
            <person name="Juarez S."/>
            <person name="Lozano L."/>
            <person name="Martinez-Flores I."/>
            <person name="Martinez-Romero E."/>
            <person name="Cevallos M."/>
            <person name="Romero D."/>
            <person name="Davila G."/>
            <person name="Gonzalez V."/>
        </authorList>
    </citation>
    <scope>NUCLEOTIDE SEQUENCE [LARGE SCALE GENOMIC DNA]</scope>
    <source>
        <strain evidence="1 2">IE4872</strain>
    </source>
</reference>
<evidence type="ECO:0000313" key="1">
    <source>
        <dbReference type="EMBL" id="APO68334.1"/>
    </source>
</evidence>
<dbReference type="SUPFAM" id="SSF53756">
    <property type="entry name" value="UDP-Glycosyltransferase/glycogen phosphorylase"/>
    <property type="match status" value="1"/>
</dbReference>